<name>A0A975NC17_9BRAD</name>
<sequence>MGNGWDRSAQAWIDSMGERGDWAREHVLDPVMLGRVGKGRFERALDVGCGEGRFCRMLKAAGVNATGIDPTLQLLETAKRRDPSGDYRPGRAEQLEFDAASFDLVVSYLTLVDIADFRTAVGEMSRVLKPGGTLLIANLSGFTSAGAEQGWVTDDEGRRLHYPVDRYLDEFPFWFEWADIRIENWHRPLTAYMAAFLANGLNLTFFAEPGPVSGEPSRQANFRRAPWFVVMEWQRPANA</sequence>
<dbReference type="PANTHER" id="PTHR43464:SF19">
    <property type="entry name" value="UBIQUINONE BIOSYNTHESIS O-METHYLTRANSFERASE, MITOCHONDRIAL"/>
    <property type="match status" value="1"/>
</dbReference>
<evidence type="ECO:0000256" key="3">
    <source>
        <dbReference type="ARBA" id="ARBA00022691"/>
    </source>
</evidence>
<dbReference type="AlphaFoldDB" id="A0A975NC17"/>
<keyword evidence="1 5" id="KW-0489">Methyltransferase</keyword>
<dbReference type="PANTHER" id="PTHR43464">
    <property type="entry name" value="METHYLTRANSFERASE"/>
    <property type="match status" value="1"/>
</dbReference>
<evidence type="ECO:0000313" key="5">
    <source>
        <dbReference type="EMBL" id="QWG11464.1"/>
    </source>
</evidence>
<proteinExistence type="predicted"/>
<dbReference type="CDD" id="cd02440">
    <property type="entry name" value="AdoMet_MTases"/>
    <property type="match status" value="1"/>
</dbReference>
<dbReference type="SUPFAM" id="SSF53335">
    <property type="entry name" value="S-adenosyl-L-methionine-dependent methyltransferases"/>
    <property type="match status" value="1"/>
</dbReference>
<keyword evidence="3" id="KW-0949">S-adenosyl-L-methionine</keyword>
<evidence type="ECO:0000259" key="4">
    <source>
        <dbReference type="Pfam" id="PF08241"/>
    </source>
</evidence>
<dbReference type="GO" id="GO:0032259">
    <property type="term" value="P:methylation"/>
    <property type="evidence" value="ECO:0007669"/>
    <property type="project" value="UniProtKB-KW"/>
</dbReference>
<evidence type="ECO:0000313" key="6">
    <source>
        <dbReference type="Proteomes" id="UP000680839"/>
    </source>
</evidence>
<feature type="domain" description="Methyltransferase type 11" evidence="4">
    <location>
        <begin position="45"/>
        <end position="136"/>
    </location>
</feature>
<gene>
    <name evidence="5" type="ORF">KMZ29_17195</name>
</gene>
<dbReference type="InterPro" id="IPR029063">
    <property type="entry name" value="SAM-dependent_MTases_sf"/>
</dbReference>
<organism evidence="5 6">
    <name type="scientific">Bradyrhizobium sediminis</name>
    <dbReference type="NCBI Taxonomy" id="2840469"/>
    <lineage>
        <taxon>Bacteria</taxon>
        <taxon>Pseudomonadati</taxon>
        <taxon>Pseudomonadota</taxon>
        <taxon>Alphaproteobacteria</taxon>
        <taxon>Hyphomicrobiales</taxon>
        <taxon>Nitrobacteraceae</taxon>
        <taxon>Bradyrhizobium</taxon>
    </lineage>
</organism>
<dbReference type="Gene3D" id="3.40.50.150">
    <property type="entry name" value="Vaccinia Virus protein VP39"/>
    <property type="match status" value="1"/>
</dbReference>
<dbReference type="InterPro" id="IPR013216">
    <property type="entry name" value="Methyltransf_11"/>
</dbReference>
<dbReference type="GO" id="GO:0010420">
    <property type="term" value="F:polyprenyldihydroxybenzoate methyltransferase activity"/>
    <property type="evidence" value="ECO:0007669"/>
    <property type="project" value="TreeGrafter"/>
</dbReference>
<protein>
    <submittedName>
        <fullName evidence="5">Class I SAM-dependent methyltransferase</fullName>
    </submittedName>
</protein>
<dbReference type="Proteomes" id="UP000680839">
    <property type="component" value="Chromosome"/>
</dbReference>
<evidence type="ECO:0000256" key="2">
    <source>
        <dbReference type="ARBA" id="ARBA00022679"/>
    </source>
</evidence>
<keyword evidence="2" id="KW-0808">Transferase</keyword>
<accession>A0A975NC17</accession>
<reference evidence="5" key="1">
    <citation type="submission" date="2021-06" db="EMBL/GenBank/DDBJ databases">
        <title>Bradyrhizobium sp. S2-20-1 Genome sequencing.</title>
        <authorList>
            <person name="Jin L."/>
        </authorList>
    </citation>
    <scope>NUCLEOTIDE SEQUENCE</scope>
    <source>
        <strain evidence="5">S2-20-1</strain>
    </source>
</reference>
<dbReference type="Pfam" id="PF08241">
    <property type="entry name" value="Methyltransf_11"/>
    <property type="match status" value="1"/>
</dbReference>
<evidence type="ECO:0000256" key="1">
    <source>
        <dbReference type="ARBA" id="ARBA00022603"/>
    </source>
</evidence>
<dbReference type="EMBL" id="CP076134">
    <property type="protein sequence ID" value="QWG11464.1"/>
    <property type="molecule type" value="Genomic_DNA"/>
</dbReference>